<dbReference type="PROSITE" id="PS50127">
    <property type="entry name" value="UBC_2"/>
    <property type="match status" value="1"/>
</dbReference>
<evidence type="ECO:0000313" key="3">
    <source>
        <dbReference type="EMBL" id="OOQ85791.1"/>
    </source>
</evidence>
<feature type="compositionally biased region" description="Polar residues" evidence="1">
    <location>
        <begin position="308"/>
        <end position="318"/>
    </location>
</feature>
<dbReference type="Proteomes" id="UP000190744">
    <property type="component" value="Unassembled WGS sequence"/>
</dbReference>
<dbReference type="Pfam" id="PF00179">
    <property type="entry name" value="UQ_con"/>
    <property type="match status" value="1"/>
</dbReference>
<feature type="compositionally biased region" description="Low complexity" evidence="1">
    <location>
        <begin position="332"/>
        <end position="341"/>
    </location>
</feature>
<dbReference type="PANTHER" id="PTHR37540:SF5">
    <property type="entry name" value="TRANSCRIPTION FACTOR DOMAIN-CONTAINING PROTEIN"/>
    <property type="match status" value="1"/>
</dbReference>
<feature type="region of interest" description="Disordered" evidence="1">
    <location>
        <begin position="200"/>
        <end position="233"/>
    </location>
</feature>
<evidence type="ECO:0000313" key="4">
    <source>
        <dbReference type="Proteomes" id="UP000190744"/>
    </source>
</evidence>
<dbReference type="SUPFAM" id="SSF54495">
    <property type="entry name" value="UBC-like"/>
    <property type="match status" value="1"/>
</dbReference>
<dbReference type="Pfam" id="PF11951">
    <property type="entry name" value="Fungal_trans_2"/>
    <property type="match status" value="1"/>
</dbReference>
<comment type="caution">
    <text evidence="3">The sequence shown here is derived from an EMBL/GenBank/DDBJ whole genome shotgun (WGS) entry which is preliminary data.</text>
</comment>
<evidence type="ECO:0000256" key="1">
    <source>
        <dbReference type="SAM" id="MobiDB-lite"/>
    </source>
</evidence>
<dbReference type="AlphaFoldDB" id="A0A1S9RKA8"/>
<evidence type="ECO:0000259" key="2">
    <source>
        <dbReference type="PROSITE" id="PS50127"/>
    </source>
</evidence>
<dbReference type="SMART" id="SM00212">
    <property type="entry name" value="UBCc"/>
    <property type="match status" value="1"/>
</dbReference>
<feature type="domain" description="UBC core" evidence="2">
    <location>
        <begin position="5"/>
        <end position="155"/>
    </location>
</feature>
<dbReference type="FunFam" id="3.10.110.10:FF:000058">
    <property type="entry name" value="Ubiquitin-conjugating enzyme E2 6"/>
    <property type="match status" value="1"/>
</dbReference>
<organism evidence="3 4">
    <name type="scientific">Penicillium brasilianum</name>
    <dbReference type="NCBI Taxonomy" id="104259"/>
    <lineage>
        <taxon>Eukaryota</taxon>
        <taxon>Fungi</taxon>
        <taxon>Dikarya</taxon>
        <taxon>Ascomycota</taxon>
        <taxon>Pezizomycotina</taxon>
        <taxon>Eurotiomycetes</taxon>
        <taxon>Eurotiomycetidae</taxon>
        <taxon>Eurotiales</taxon>
        <taxon>Aspergillaceae</taxon>
        <taxon>Penicillium</taxon>
    </lineage>
</organism>
<dbReference type="InterPro" id="IPR021858">
    <property type="entry name" value="Fun_TF"/>
</dbReference>
<dbReference type="InterPro" id="IPR000608">
    <property type="entry name" value="UBC"/>
</dbReference>
<sequence length="815" mass="90738">MATKAAFKRLTREYQNIQKNPPPFIIAHPSETNILEWHYILTGPPGTPYENGQYWGTLMFPPEYPFAPPAIRMHTPSGRFQPSTRLCLSISDFHPKSFNPAWEVSTILIGLLSFMTSEEMTTGSVSASESERRVLAARSRWWNSTGGGSHSSATPGVTKTTKGINNVKAGDGGLKFRTEWPELDQENWAWMREHRIDTTSGQILPDPNAPTKCSPETSALRRRPNGSAPGIGAVMEGGHVAREAGQSWARRNRMWIGLAVLFGYALLSRLRIKDVNARKAIRSHVMRDVRRRERLAGLKRTSKRDNRTQQAAAKSQGKTSDEPKEQRLVLGSASPSSAASSLIDTENDSSYVSSKPRRGRPLRWSAGYPMSPQLNPNPRLLPNSWFFDPFCSLPGTSELPSMVAHLVYYWKSVFVPMTFPSELNGQESREVELMVRSSFSDPGSFFGLMTMCAAHRAILSVDRLDASRSSRSNSIVDDPDFCIMKAKSIREMNAKMRDPKRALSDEAFDTIVNLLTGSLIAGLFDEARIHLTGLKRMVDLRGGITDESIRSASMLSAIIATDVKAASGLLVKPVFPLTWDAQPVPQDIQQRIQPPDSSPAHQLGSGFFSNMLLSSQLIRILHVVRDIIYYSITVQTNPAALQPADNHFFRVLNCEAEHQLLSYIYPEDQETTSTSQLTIDIHPLEAVTRVAAIGFLNNFLIVSPPSSGLGRALTSHIVSAVENCKLSLLLTMPKENFGLFAWALFMGAQGSAGRADRPWFVERLARVAIICKWQTWDQVSRVMSDYFYVPALHGMEWRFIWDEAMAGYVVSADES</sequence>
<dbReference type="CDD" id="cd23799">
    <property type="entry name" value="UBCc_UBE2J"/>
    <property type="match status" value="1"/>
</dbReference>
<reference evidence="4" key="1">
    <citation type="submission" date="2015-09" db="EMBL/GenBank/DDBJ databases">
        <authorList>
            <person name="Fill T.P."/>
            <person name="Baretta J.F."/>
            <person name="de Almeida L.G."/>
            <person name="Rocha M."/>
            <person name="de Souza D.H."/>
            <person name="Malavazi I."/>
            <person name="Cerdeira L.T."/>
            <person name="Hong H."/>
            <person name="Samborskyy M."/>
            <person name="de Vasconcelos A.T."/>
            <person name="Leadlay P."/>
            <person name="Rodrigues-Filho E."/>
        </authorList>
    </citation>
    <scope>NUCLEOTIDE SEQUENCE [LARGE SCALE GENOMIC DNA]</scope>
    <source>
        <strain evidence="4">LaBioMMi 136</strain>
    </source>
</reference>
<feature type="compositionally biased region" description="Polar residues" evidence="1">
    <location>
        <begin position="150"/>
        <end position="164"/>
    </location>
</feature>
<dbReference type="PANTHER" id="PTHR37540">
    <property type="entry name" value="TRANSCRIPTION FACTOR (ACR-2), PUTATIVE-RELATED-RELATED"/>
    <property type="match status" value="1"/>
</dbReference>
<protein>
    <submittedName>
        <fullName evidence="3">Tachykinin family protein</fullName>
    </submittedName>
</protein>
<feature type="compositionally biased region" description="Polar residues" evidence="1">
    <location>
        <begin position="342"/>
        <end position="353"/>
    </location>
</feature>
<accession>A0A1S9RKA8</accession>
<dbReference type="Gene3D" id="3.10.110.10">
    <property type="entry name" value="Ubiquitin Conjugating Enzyme"/>
    <property type="match status" value="1"/>
</dbReference>
<feature type="region of interest" description="Disordered" evidence="1">
    <location>
        <begin position="144"/>
        <end position="166"/>
    </location>
</feature>
<dbReference type="InterPro" id="IPR016135">
    <property type="entry name" value="UBQ-conjugating_enzyme/RWD"/>
</dbReference>
<feature type="region of interest" description="Disordered" evidence="1">
    <location>
        <begin position="292"/>
        <end position="367"/>
    </location>
</feature>
<name>A0A1S9RKA8_PENBI</name>
<gene>
    <name evidence="3" type="ORF">PEBR_23848</name>
</gene>
<proteinExistence type="predicted"/>
<dbReference type="EMBL" id="LJBN01000163">
    <property type="protein sequence ID" value="OOQ85791.1"/>
    <property type="molecule type" value="Genomic_DNA"/>
</dbReference>